<accession>A0A8T0IAL3</accession>
<evidence type="ECO:0000313" key="1">
    <source>
        <dbReference type="EMBL" id="KAG0579508.1"/>
    </source>
</evidence>
<dbReference type="CDD" id="cd23431">
    <property type="entry name" value="beta-trefoil_Ricin_AtEULS3-like"/>
    <property type="match status" value="1"/>
</dbReference>
<proteinExistence type="predicted"/>
<reference evidence="1" key="1">
    <citation type="submission" date="2020-06" db="EMBL/GenBank/DDBJ databases">
        <title>WGS assembly of Ceratodon purpureus strain R40.</title>
        <authorList>
            <person name="Carey S.B."/>
            <person name="Jenkins J."/>
            <person name="Shu S."/>
            <person name="Lovell J.T."/>
            <person name="Sreedasyam A."/>
            <person name="Maumus F."/>
            <person name="Tiley G.P."/>
            <person name="Fernandez-Pozo N."/>
            <person name="Barry K."/>
            <person name="Chen C."/>
            <person name="Wang M."/>
            <person name="Lipzen A."/>
            <person name="Daum C."/>
            <person name="Saski C.A."/>
            <person name="Payton A.C."/>
            <person name="Mcbreen J.C."/>
            <person name="Conrad R.E."/>
            <person name="Kollar L.M."/>
            <person name="Olsson S."/>
            <person name="Huttunen S."/>
            <person name="Landis J.B."/>
            <person name="Wickett N.J."/>
            <person name="Johnson M.G."/>
            <person name="Rensing S.A."/>
            <person name="Grimwood J."/>
            <person name="Schmutz J."/>
            <person name="Mcdaniel S.F."/>
        </authorList>
    </citation>
    <scope>NUCLEOTIDE SEQUENCE</scope>
    <source>
        <strain evidence="1">R40</strain>
    </source>
</reference>
<protein>
    <submittedName>
        <fullName evidence="1">Uncharacterized protein</fullName>
    </submittedName>
</protein>
<gene>
    <name evidence="1" type="ORF">KC19_4G104100</name>
</gene>
<dbReference type="Proteomes" id="UP000822688">
    <property type="component" value="Chromosome 4"/>
</dbReference>
<dbReference type="EMBL" id="CM026424">
    <property type="protein sequence ID" value="KAG0579508.1"/>
    <property type="molecule type" value="Genomic_DNA"/>
</dbReference>
<dbReference type="PANTHER" id="PTHR31257">
    <property type="entry name" value="RICIN B-LIKE LECTIN EULS3"/>
    <property type="match status" value="1"/>
</dbReference>
<organism evidence="1 2">
    <name type="scientific">Ceratodon purpureus</name>
    <name type="common">Fire moss</name>
    <name type="synonym">Dicranum purpureum</name>
    <dbReference type="NCBI Taxonomy" id="3225"/>
    <lineage>
        <taxon>Eukaryota</taxon>
        <taxon>Viridiplantae</taxon>
        <taxon>Streptophyta</taxon>
        <taxon>Embryophyta</taxon>
        <taxon>Bryophyta</taxon>
        <taxon>Bryophytina</taxon>
        <taxon>Bryopsida</taxon>
        <taxon>Dicranidae</taxon>
        <taxon>Pseudoditrichales</taxon>
        <taxon>Ditrichaceae</taxon>
        <taxon>Ceratodon</taxon>
    </lineage>
</organism>
<dbReference type="InterPro" id="IPR040249">
    <property type="entry name" value="Ricin_B-like_lectin_EULS3-like"/>
</dbReference>
<sequence>MCEPCCKVCKGICTCHYCSPAKTVRLHCKANGNYNIAVRSTVGYGTCIVSADDTDTSQLWLKDDSMAWAFDKMGGFSLIHKDTRKAIRVSPEIGKQVLLSDYDPRILDEGLIWYESPNKGKNYHTIYNNSPEVVLHALRCVKCDQMEPCPEGEGRVKENTLVVTMTDRTKKDDPASIAVNQLWRLMPAKCCC</sequence>
<dbReference type="PANTHER" id="PTHR31257:SF21">
    <property type="entry name" value="OS07G0683600 PROTEIN"/>
    <property type="match status" value="1"/>
</dbReference>
<dbReference type="OrthoDB" id="7769065at2759"/>
<evidence type="ECO:0000313" key="2">
    <source>
        <dbReference type="Proteomes" id="UP000822688"/>
    </source>
</evidence>
<name>A0A8T0IAL3_CERPU</name>
<comment type="caution">
    <text evidence="1">The sequence shown here is derived from an EMBL/GenBank/DDBJ whole genome shotgun (WGS) entry which is preliminary data.</text>
</comment>
<keyword evidence="2" id="KW-1185">Reference proteome</keyword>
<dbReference type="AlphaFoldDB" id="A0A8T0IAL3"/>